<dbReference type="InterPro" id="IPR050832">
    <property type="entry name" value="Bact_Acetyltransf"/>
</dbReference>
<dbReference type="Pfam" id="PF00583">
    <property type="entry name" value="Acetyltransf_1"/>
    <property type="match status" value="1"/>
</dbReference>
<dbReference type="PANTHER" id="PTHR43877">
    <property type="entry name" value="AMINOALKYLPHOSPHONATE N-ACETYLTRANSFERASE-RELATED-RELATED"/>
    <property type="match status" value="1"/>
</dbReference>
<dbReference type="AlphaFoldDB" id="A0A2K2FI12"/>
<sequence>MDRLGFIRMLHIGRIMYNRNNNILKERFCLMKIIVREATEKASKIIASIGVASWQAAYRGIVSDEYLNSLSVEGREKHIINSIANPTNRFAIAELDGEPVGMICFYPLSNDAHAKREWEIKALYVLPQYWNKGIGRTLIQYAFQYMVANKGEVCNLWVLADNQNARKFYERMGMSFTGKEKTITIDDRCLIEVNYQIHL</sequence>
<dbReference type="Gene3D" id="3.40.630.30">
    <property type="match status" value="1"/>
</dbReference>
<proteinExistence type="predicted"/>
<dbReference type="InterPro" id="IPR000182">
    <property type="entry name" value="GNAT_dom"/>
</dbReference>
<gene>
    <name evidence="4" type="ORF">CDQ84_11300</name>
</gene>
<keyword evidence="1" id="KW-0808">Transferase</keyword>
<evidence type="ECO:0000259" key="3">
    <source>
        <dbReference type="PROSITE" id="PS51186"/>
    </source>
</evidence>
<dbReference type="GO" id="GO:0016747">
    <property type="term" value="F:acyltransferase activity, transferring groups other than amino-acyl groups"/>
    <property type="evidence" value="ECO:0007669"/>
    <property type="project" value="InterPro"/>
</dbReference>
<organism evidence="4 5">
    <name type="scientific">Clostridium thermosuccinogenes</name>
    <dbReference type="NCBI Taxonomy" id="84032"/>
    <lineage>
        <taxon>Bacteria</taxon>
        <taxon>Bacillati</taxon>
        <taxon>Bacillota</taxon>
        <taxon>Clostridia</taxon>
        <taxon>Eubacteriales</taxon>
        <taxon>Clostridiaceae</taxon>
        <taxon>Clostridium</taxon>
    </lineage>
</organism>
<feature type="domain" description="N-acetyltransferase" evidence="3">
    <location>
        <begin position="33"/>
        <end position="199"/>
    </location>
</feature>
<protein>
    <recommendedName>
        <fullName evidence="3">N-acetyltransferase domain-containing protein</fullName>
    </recommendedName>
</protein>
<dbReference type="CDD" id="cd04301">
    <property type="entry name" value="NAT_SF"/>
    <property type="match status" value="1"/>
</dbReference>
<dbReference type="Proteomes" id="UP000236151">
    <property type="component" value="Unassembled WGS sequence"/>
</dbReference>
<keyword evidence="2" id="KW-0012">Acyltransferase</keyword>
<dbReference type="KEGG" id="cthd:CDO33_20405"/>
<name>A0A2K2FI12_9CLOT</name>
<comment type="caution">
    <text evidence="4">The sequence shown here is derived from an EMBL/GenBank/DDBJ whole genome shotgun (WGS) entry which is preliminary data.</text>
</comment>
<dbReference type="PROSITE" id="PS51186">
    <property type="entry name" value="GNAT"/>
    <property type="match status" value="1"/>
</dbReference>
<evidence type="ECO:0000313" key="4">
    <source>
        <dbReference type="EMBL" id="PNT98388.1"/>
    </source>
</evidence>
<dbReference type="SUPFAM" id="SSF55729">
    <property type="entry name" value="Acyl-CoA N-acyltransferases (Nat)"/>
    <property type="match status" value="1"/>
</dbReference>
<reference evidence="4 5" key="1">
    <citation type="submission" date="2017-06" db="EMBL/GenBank/DDBJ databases">
        <title>Investigating the central metabolism of Clostridium thermosuccinogenes.</title>
        <authorList>
            <person name="Koendjbiharie J.G."/>
            <person name="van Kranenburg R."/>
        </authorList>
    </citation>
    <scope>NUCLEOTIDE SEQUENCE [LARGE SCALE GENOMIC DNA]</scope>
    <source>
        <strain evidence="4 5">DSM 5806</strain>
    </source>
</reference>
<dbReference type="PANTHER" id="PTHR43877:SF2">
    <property type="entry name" value="AMINOALKYLPHOSPHONATE N-ACETYLTRANSFERASE-RELATED"/>
    <property type="match status" value="1"/>
</dbReference>
<dbReference type="RefSeq" id="WP_103081852.1">
    <property type="nucleotide sequence ID" value="NZ_JBAIZC010000020.1"/>
</dbReference>
<evidence type="ECO:0000256" key="2">
    <source>
        <dbReference type="ARBA" id="ARBA00023315"/>
    </source>
</evidence>
<dbReference type="EMBL" id="NIOJ01000028">
    <property type="protein sequence ID" value="PNT98388.1"/>
    <property type="molecule type" value="Genomic_DNA"/>
</dbReference>
<evidence type="ECO:0000313" key="5">
    <source>
        <dbReference type="Proteomes" id="UP000236151"/>
    </source>
</evidence>
<dbReference type="InterPro" id="IPR016181">
    <property type="entry name" value="Acyl_CoA_acyltransferase"/>
</dbReference>
<accession>A0A2K2FI12</accession>
<evidence type="ECO:0000256" key="1">
    <source>
        <dbReference type="ARBA" id="ARBA00022679"/>
    </source>
</evidence>
<keyword evidence="5" id="KW-1185">Reference proteome</keyword>